<dbReference type="InterPro" id="IPR011701">
    <property type="entry name" value="MFS"/>
</dbReference>
<evidence type="ECO:0000256" key="2">
    <source>
        <dbReference type="ARBA" id="ARBA00022989"/>
    </source>
</evidence>
<feature type="transmembrane region" description="Helical" evidence="4">
    <location>
        <begin position="177"/>
        <end position="196"/>
    </location>
</feature>
<dbReference type="Gene3D" id="1.20.1250.20">
    <property type="entry name" value="MFS general substrate transporter like domains"/>
    <property type="match status" value="2"/>
</dbReference>
<proteinExistence type="predicted"/>
<keyword evidence="1 4" id="KW-0812">Transmembrane</keyword>
<feature type="transmembrane region" description="Helical" evidence="4">
    <location>
        <begin position="238"/>
        <end position="258"/>
    </location>
</feature>
<dbReference type="InterPro" id="IPR052528">
    <property type="entry name" value="Sugar_transport-like"/>
</dbReference>
<protein>
    <submittedName>
        <fullName evidence="5">MFS transporter</fullName>
    </submittedName>
</protein>
<evidence type="ECO:0000256" key="3">
    <source>
        <dbReference type="ARBA" id="ARBA00023136"/>
    </source>
</evidence>
<comment type="caution">
    <text evidence="5">The sequence shown here is derived from an EMBL/GenBank/DDBJ whole genome shotgun (WGS) entry which is preliminary data.</text>
</comment>
<feature type="transmembrane region" description="Helical" evidence="4">
    <location>
        <begin position="110"/>
        <end position="128"/>
    </location>
</feature>
<dbReference type="RefSeq" id="WP_212213725.1">
    <property type="nucleotide sequence ID" value="NZ_JAGUCO010000002.1"/>
</dbReference>
<dbReference type="PANTHER" id="PTHR23526">
    <property type="entry name" value="INTEGRAL MEMBRANE TRANSPORT PROTEIN-RELATED"/>
    <property type="match status" value="1"/>
</dbReference>
<evidence type="ECO:0000313" key="5">
    <source>
        <dbReference type="EMBL" id="MBS2097393.1"/>
    </source>
</evidence>
<feature type="transmembrane region" description="Helical" evidence="4">
    <location>
        <begin position="374"/>
        <end position="392"/>
    </location>
</feature>
<gene>
    <name evidence="5" type="ORF">KEM10_03820</name>
</gene>
<dbReference type="EMBL" id="JAGUCO010000002">
    <property type="protein sequence ID" value="MBS2097393.1"/>
    <property type="molecule type" value="Genomic_DNA"/>
</dbReference>
<organism evidence="5 6">
    <name type="scientific">Carboxylicivirga linearis</name>
    <dbReference type="NCBI Taxonomy" id="1628157"/>
    <lineage>
        <taxon>Bacteria</taxon>
        <taxon>Pseudomonadati</taxon>
        <taxon>Bacteroidota</taxon>
        <taxon>Bacteroidia</taxon>
        <taxon>Marinilabiliales</taxon>
        <taxon>Marinilabiliaceae</taxon>
        <taxon>Carboxylicivirga</taxon>
    </lineage>
</organism>
<keyword evidence="3 4" id="KW-0472">Membrane</keyword>
<name>A0ABS5JR68_9BACT</name>
<feature type="transmembrane region" description="Helical" evidence="4">
    <location>
        <begin position="270"/>
        <end position="287"/>
    </location>
</feature>
<dbReference type="CDD" id="cd06174">
    <property type="entry name" value="MFS"/>
    <property type="match status" value="1"/>
</dbReference>
<dbReference type="PANTHER" id="PTHR23526:SF2">
    <property type="entry name" value="MAJOR FACILITATOR SUPERFAMILY (MFS) PROFILE DOMAIN-CONTAINING PROTEIN"/>
    <property type="match status" value="1"/>
</dbReference>
<feature type="transmembrane region" description="Helical" evidence="4">
    <location>
        <begin position="80"/>
        <end position="98"/>
    </location>
</feature>
<reference evidence="5 6" key="1">
    <citation type="journal article" date="2015" name="Int. J. Syst. Evol. Microbiol.">
        <title>Carboxylicivirga linearis sp. nov., isolated from a sea cucumber culture pond.</title>
        <authorList>
            <person name="Wang F.Q."/>
            <person name="Zhou Y.X."/>
            <person name="Lin X.Z."/>
            <person name="Chen G.J."/>
            <person name="Du Z.J."/>
        </authorList>
    </citation>
    <scope>NUCLEOTIDE SEQUENCE [LARGE SCALE GENOMIC DNA]</scope>
    <source>
        <strain evidence="5 6">FB218</strain>
    </source>
</reference>
<feature type="transmembrane region" description="Helical" evidence="4">
    <location>
        <begin position="331"/>
        <end position="353"/>
    </location>
</feature>
<feature type="transmembrane region" description="Helical" evidence="4">
    <location>
        <begin position="46"/>
        <end position="68"/>
    </location>
</feature>
<accession>A0ABS5JR68</accession>
<dbReference type="SUPFAM" id="SSF103473">
    <property type="entry name" value="MFS general substrate transporter"/>
    <property type="match status" value="1"/>
</dbReference>
<sequence>MQSLRQLNQTERKAFKYHIFYSIMEGVANGALVLNEFIFIKSLQGSNVQLAFLFQFSMVVFLFAMLANEVMRRYSNRKKFLRISGIITRLPLVGFALFPNVTGEGLAPVYHYLFLGVFLLFYTSKITVIPSINQYLKGNYQHDNFGKLFGYATTVNKIAIMISTFITGLLLDIDPNSYKWFYPLVGIFGVISVFQLTKMDFIQKFEAPTKPLWSAVGDSFIRIWRILKLNKPFRHMEYGFLMYGFAWMSTHAVITIFYKDALDLNYSSVAFYNNAFNLIAIMFLPLFGKLIGSRDPRRFAIITFGALMLFIFFTGLTEHVQVHTEILGVKIYYVLLLAVFFNGIFMGSMPILWGIGSSYFCQPDEAADYQSVHLFLTGLRAAAAPIIGIQLYEWFGFGTAFAFGVVFLMVAIVFMIYSERFFPRKQEQ</sequence>
<evidence type="ECO:0000256" key="4">
    <source>
        <dbReference type="SAM" id="Phobius"/>
    </source>
</evidence>
<dbReference type="Proteomes" id="UP000708576">
    <property type="component" value="Unassembled WGS sequence"/>
</dbReference>
<dbReference type="InterPro" id="IPR036259">
    <property type="entry name" value="MFS_trans_sf"/>
</dbReference>
<feature type="transmembrane region" description="Helical" evidence="4">
    <location>
        <begin position="20"/>
        <end position="40"/>
    </location>
</feature>
<feature type="transmembrane region" description="Helical" evidence="4">
    <location>
        <begin position="148"/>
        <end position="171"/>
    </location>
</feature>
<evidence type="ECO:0000313" key="6">
    <source>
        <dbReference type="Proteomes" id="UP000708576"/>
    </source>
</evidence>
<feature type="transmembrane region" description="Helical" evidence="4">
    <location>
        <begin position="398"/>
        <end position="417"/>
    </location>
</feature>
<dbReference type="Pfam" id="PF07690">
    <property type="entry name" value="MFS_1"/>
    <property type="match status" value="1"/>
</dbReference>
<feature type="transmembrane region" description="Helical" evidence="4">
    <location>
        <begin position="299"/>
        <end position="316"/>
    </location>
</feature>
<evidence type="ECO:0000256" key="1">
    <source>
        <dbReference type="ARBA" id="ARBA00022692"/>
    </source>
</evidence>
<keyword evidence="2 4" id="KW-1133">Transmembrane helix</keyword>
<keyword evidence="6" id="KW-1185">Reference proteome</keyword>